<feature type="coiled-coil region" evidence="1">
    <location>
        <begin position="275"/>
        <end position="302"/>
    </location>
</feature>
<evidence type="ECO:0000313" key="4">
    <source>
        <dbReference type="Proteomes" id="UP000502996"/>
    </source>
</evidence>
<name>A0A6G6WAV7_9ACTN</name>
<gene>
    <name evidence="3" type="ORF">G5V58_05445</name>
</gene>
<dbReference type="RefSeq" id="WP_165229504.1">
    <property type="nucleotide sequence ID" value="NZ_CP049257.1"/>
</dbReference>
<dbReference type="EMBL" id="CP049257">
    <property type="protein sequence ID" value="QIG42283.1"/>
    <property type="molecule type" value="Genomic_DNA"/>
</dbReference>
<dbReference type="Proteomes" id="UP000502996">
    <property type="component" value="Chromosome"/>
</dbReference>
<keyword evidence="4" id="KW-1185">Reference proteome</keyword>
<sequence length="465" mass="49019">MPGPHRGPSDDALTNAAISAAMAEDRLYGDSPATGYKDGNTAIVHSDGVLRWADGSPYDPPFDYSATWDSWRGAIADLKSPWEDRPAAGDFYDQVQALRKAAELLRPGPVTQGEDTSTQVQAGGKLHEAINTIMGDLAGMDSNTIRTFRAGYADRLETINAGQFGLTYVLGQCVAAESEVWARAGADYLAILGQGTQAFLGARDYQTYGGGGGGDMSTELTVAGAILSGIGIFATGGLSTVVGIGSLGVGLLKDFAPKGSAKKPKIGGGSANAVLKSLQKALDDLRDEIAEQEQAIAKCLNKNLGVLHHKADQFDLKSPGMFKQKQPHPVSIKVDQGRMRFCGTKTCVRVAKGFKQAAAGVQSAAGAGPWTRPAYFGASTGPYPAFADLLAGVEYAAANTAYEITTAGHLLAASADYYDEAENSAEKALKKIHKLLDHYEDGYPVKPDYDRPPPTRGGRMAVHAE</sequence>
<evidence type="ECO:0000313" key="3">
    <source>
        <dbReference type="EMBL" id="QIG42283.1"/>
    </source>
</evidence>
<feature type="region of interest" description="Disordered" evidence="2">
    <location>
        <begin position="443"/>
        <end position="465"/>
    </location>
</feature>
<dbReference type="AlphaFoldDB" id="A0A6G6WAV7"/>
<feature type="compositionally biased region" description="Basic and acidic residues" evidence="2">
    <location>
        <begin position="443"/>
        <end position="453"/>
    </location>
</feature>
<evidence type="ECO:0000256" key="1">
    <source>
        <dbReference type="SAM" id="Coils"/>
    </source>
</evidence>
<organism evidence="3 4">
    <name type="scientific">Nocardioides anomalus</name>
    <dbReference type="NCBI Taxonomy" id="2712223"/>
    <lineage>
        <taxon>Bacteria</taxon>
        <taxon>Bacillati</taxon>
        <taxon>Actinomycetota</taxon>
        <taxon>Actinomycetes</taxon>
        <taxon>Propionibacteriales</taxon>
        <taxon>Nocardioidaceae</taxon>
        <taxon>Nocardioides</taxon>
    </lineage>
</organism>
<proteinExistence type="predicted"/>
<keyword evidence="1" id="KW-0175">Coiled coil</keyword>
<reference evidence="3 4" key="1">
    <citation type="submission" date="2020-02" db="EMBL/GenBank/DDBJ databases">
        <title>Full genome sequence of Nocardioides sp. R-3366.</title>
        <authorList>
            <person name="Im W.-T."/>
        </authorList>
    </citation>
    <scope>NUCLEOTIDE SEQUENCE [LARGE SCALE GENOMIC DNA]</scope>
    <source>
        <strain evidence="3 4">R-3366</strain>
    </source>
</reference>
<accession>A0A6G6WAV7</accession>
<evidence type="ECO:0000256" key="2">
    <source>
        <dbReference type="SAM" id="MobiDB-lite"/>
    </source>
</evidence>
<dbReference type="KEGG" id="nano:G5V58_05445"/>
<protein>
    <submittedName>
        <fullName evidence="3">Uncharacterized protein</fullName>
    </submittedName>
</protein>